<evidence type="ECO:0000256" key="5">
    <source>
        <dbReference type="ARBA" id="ARBA00022725"/>
    </source>
</evidence>
<dbReference type="EnsemblMetazoa" id="XM_031931509">
    <property type="protein sequence ID" value="XP_031787369"/>
    <property type="gene ID" value="LOC116417608"/>
</dbReference>
<dbReference type="GO" id="GO:0005549">
    <property type="term" value="F:odorant binding"/>
    <property type="evidence" value="ECO:0007669"/>
    <property type="project" value="InterPro"/>
</dbReference>
<accession>A0A7M7QGW7</accession>
<keyword evidence="7 10" id="KW-0472">Membrane</keyword>
<evidence type="ECO:0000313" key="11">
    <source>
        <dbReference type="EnsemblMetazoa" id="XP_031787369"/>
    </source>
</evidence>
<dbReference type="GO" id="GO:0004984">
    <property type="term" value="F:olfactory receptor activity"/>
    <property type="evidence" value="ECO:0007669"/>
    <property type="project" value="InterPro"/>
</dbReference>
<dbReference type="InParanoid" id="A0A7M7QGW7"/>
<dbReference type="GO" id="GO:0005886">
    <property type="term" value="C:plasma membrane"/>
    <property type="evidence" value="ECO:0007669"/>
    <property type="project" value="UniProtKB-SubCell"/>
</dbReference>
<organism evidence="11 12">
    <name type="scientific">Nasonia vitripennis</name>
    <name type="common">Parasitic wasp</name>
    <dbReference type="NCBI Taxonomy" id="7425"/>
    <lineage>
        <taxon>Eukaryota</taxon>
        <taxon>Metazoa</taxon>
        <taxon>Ecdysozoa</taxon>
        <taxon>Arthropoda</taxon>
        <taxon>Hexapoda</taxon>
        <taxon>Insecta</taxon>
        <taxon>Pterygota</taxon>
        <taxon>Neoptera</taxon>
        <taxon>Endopterygota</taxon>
        <taxon>Hymenoptera</taxon>
        <taxon>Apocrita</taxon>
        <taxon>Proctotrupomorpha</taxon>
        <taxon>Chalcidoidea</taxon>
        <taxon>Pteromalidae</taxon>
        <taxon>Pteromalinae</taxon>
        <taxon>Nasonia</taxon>
    </lineage>
</organism>
<keyword evidence="9" id="KW-0807">Transducer</keyword>
<keyword evidence="8" id="KW-0675">Receptor</keyword>
<keyword evidence="3" id="KW-0716">Sensory transduction</keyword>
<sequence>MLENTVALIFTTVCMSKYCITYSSTKQLDLLLLQIVKDWKTFEDKTERKILEKNTGQGTTLVLIYTYYLLFAWMIYTFMPFTPYFLDQIFPLRNGTRPIQLPFYADYVIFNQLDYHYWCCGHIAVVYFTSFFLYSGVDGAYVLTVKHVCGLFAITCNRIETMGNSQKTDEARYEQKNYSTVKREMAGAVILHNETIRNVDLLENSFSKCFLIVEGLFLLSLALESVYAKMLFTENEIFRFLRAGAFIIGVILHLLYLNWVGQQVIDSSSKMFYSSYFSKWYMTSAKAIKIIQIIMCRSFNQCELTAGKIATLSMESFGILMKTSASYFTVFLSVT</sequence>
<evidence type="ECO:0000256" key="10">
    <source>
        <dbReference type="SAM" id="Phobius"/>
    </source>
</evidence>
<evidence type="ECO:0000313" key="12">
    <source>
        <dbReference type="Proteomes" id="UP000002358"/>
    </source>
</evidence>
<dbReference type="RefSeq" id="XP_031787369.1">
    <property type="nucleotide sequence ID" value="XM_031931509.2"/>
</dbReference>
<dbReference type="PANTHER" id="PTHR21137:SF35">
    <property type="entry name" value="ODORANT RECEPTOR 19A-RELATED"/>
    <property type="match status" value="1"/>
</dbReference>
<dbReference type="PANTHER" id="PTHR21137">
    <property type="entry name" value="ODORANT RECEPTOR"/>
    <property type="match status" value="1"/>
</dbReference>
<evidence type="ECO:0000256" key="4">
    <source>
        <dbReference type="ARBA" id="ARBA00022692"/>
    </source>
</evidence>
<keyword evidence="4 10" id="KW-0812">Transmembrane</keyword>
<dbReference type="InterPro" id="IPR004117">
    <property type="entry name" value="7tm6_olfct_rcpt"/>
</dbReference>
<dbReference type="Pfam" id="PF02949">
    <property type="entry name" value="7tm_6"/>
    <property type="match status" value="1"/>
</dbReference>
<evidence type="ECO:0000256" key="8">
    <source>
        <dbReference type="ARBA" id="ARBA00023170"/>
    </source>
</evidence>
<feature type="transmembrane region" description="Helical" evidence="10">
    <location>
        <begin position="240"/>
        <end position="261"/>
    </location>
</feature>
<name>A0A7M7QGW7_NASVI</name>
<evidence type="ECO:0000256" key="1">
    <source>
        <dbReference type="ARBA" id="ARBA00004651"/>
    </source>
</evidence>
<feature type="transmembrane region" description="Helical" evidence="10">
    <location>
        <begin position="209"/>
        <end position="228"/>
    </location>
</feature>
<evidence type="ECO:0000256" key="7">
    <source>
        <dbReference type="ARBA" id="ARBA00023136"/>
    </source>
</evidence>
<keyword evidence="12" id="KW-1185">Reference proteome</keyword>
<keyword evidence="5" id="KW-0552">Olfaction</keyword>
<reference evidence="11" key="1">
    <citation type="submission" date="2021-01" db="UniProtKB">
        <authorList>
            <consortium name="EnsemblMetazoa"/>
        </authorList>
    </citation>
    <scope>IDENTIFICATION</scope>
</reference>
<keyword evidence="2" id="KW-1003">Cell membrane</keyword>
<feature type="transmembrane region" description="Helical" evidence="10">
    <location>
        <begin position="58"/>
        <end position="76"/>
    </location>
</feature>
<dbReference type="KEGG" id="nvi:116417608"/>
<dbReference type="GO" id="GO:0007165">
    <property type="term" value="P:signal transduction"/>
    <property type="evidence" value="ECO:0007669"/>
    <property type="project" value="UniProtKB-KW"/>
</dbReference>
<evidence type="ECO:0008006" key="13">
    <source>
        <dbReference type="Google" id="ProtNLM"/>
    </source>
</evidence>
<evidence type="ECO:0000256" key="2">
    <source>
        <dbReference type="ARBA" id="ARBA00022475"/>
    </source>
</evidence>
<evidence type="ECO:0000256" key="3">
    <source>
        <dbReference type="ARBA" id="ARBA00022606"/>
    </source>
</evidence>
<dbReference type="GeneID" id="116417608"/>
<dbReference type="Proteomes" id="UP000002358">
    <property type="component" value="Chromosome 5"/>
</dbReference>
<protein>
    <recommendedName>
        <fullName evidence="13">Odorant receptor</fullName>
    </recommendedName>
</protein>
<evidence type="ECO:0000256" key="6">
    <source>
        <dbReference type="ARBA" id="ARBA00022989"/>
    </source>
</evidence>
<evidence type="ECO:0000256" key="9">
    <source>
        <dbReference type="ARBA" id="ARBA00023224"/>
    </source>
</evidence>
<feature type="transmembrane region" description="Helical" evidence="10">
    <location>
        <begin position="115"/>
        <end position="137"/>
    </location>
</feature>
<proteinExistence type="predicted"/>
<dbReference type="SMR" id="A0A7M7QGW7"/>
<dbReference type="AlphaFoldDB" id="A0A7M7QGW7"/>
<comment type="subcellular location">
    <subcellularLocation>
        <location evidence="1">Cell membrane</location>
        <topology evidence="1">Multi-pass membrane protein</topology>
    </subcellularLocation>
</comment>
<keyword evidence="6 10" id="KW-1133">Transmembrane helix</keyword>